<proteinExistence type="predicted"/>
<dbReference type="PIRSF" id="PIRSF006600">
    <property type="entry name" value="UCP006600"/>
    <property type="match status" value="1"/>
</dbReference>
<dbReference type="Proteomes" id="UP000290527">
    <property type="component" value="Unassembled WGS sequence"/>
</dbReference>
<evidence type="ECO:0000313" key="1">
    <source>
        <dbReference type="EMBL" id="GBF36067.1"/>
    </source>
</evidence>
<keyword evidence="2" id="KW-1185">Reference proteome</keyword>
<accession>A0A401HP73</accession>
<name>A0A401HP73_9EURY</name>
<sequence length="150" mass="16808">MSLRVLVIIGCPEPPVLIPSTLYLLNMLKNRGCVIILSANPAALKLLETADPERYYLRGVGFQDIEKGLKNRLEVDVIVGFVHNDAAVNYIISYKSVYSAKTYAIVFGRKVKGEYIEDLKDEGIVTYSARAFHNPVPIIVKLKELIEELI</sequence>
<protein>
    <recommendedName>
        <fullName evidence="3">DUF1890 domain-containing protein</fullName>
    </recommendedName>
</protein>
<organism evidence="1 2">
    <name type="scientific">Methanofervidicoccus abyssi</name>
    <dbReference type="NCBI Taxonomy" id="2082189"/>
    <lineage>
        <taxon>Archaea</taxon>
        <taxon>Methanobacteriati</taxon>
        <taxon>Methanobacteriota</taxon>
        <taxon>Methanomada group</taxon>
        <taxon>Methanococci</taxon>
        <taxon>Methanococcales</taxon>
        <taxon>Methanofervidicoccus</taxon>
    </lineage>
</organism>
<dbReference type="EMBL" id="BFAX01000002">
    <property type="protein sequence ID" value="GBF36067.1"/>
    <property type="molecule type" value="Genomic_DNA"/>
</dbReference>
<dbReference type="InterPro" id="IPR012033">
    <property type="entry name" value="UCP006600"/>
</dbReference>
<dbReference type="AlphaFoldDB" id="A0A401HP73"/>
<dbReference type="SUPFAM" id="SSF75181">
    <property type="entry name" value="Hypothetical protein MTH777 (MT0777)"/>
    <property type="match status" value="1"/>
</dbReference>
<dbReference type="Pfam" id="PF09001">
    <property type="entry name" value="DUF1890"/>
    <property type="match status" value="1"/>
</dbReference>
<dbReference type="Gene3D" id="3.40.50.10160">
    <property type="entry name" value="MTH777-like"/>
    <property type="match status" value="1"/>
</dbReference>
<evidence type="ECO:0008006" key="3">
    <source>
        <dbReference type="Google" id="ProtNLM"/>
    </source>
</evidence>
<reference evidence="1 2" key="1">
    <citation type="journal article" date="2019" name="Int. J. Syst. Evol. Microbiol.">
        <title>Methanofervidicoccus abyssi gen. nov., sp. nov., a hydrogenotrophic methanogen, isolated from a hydrothermal vent chimney in the Mid-Cayman Spreading Center, the Caribbean Sea.</title>
        <authorList>
            <person name="Sakai S."/>
            <person name="Takaki Y."/>
            <person name="Miyazaki M."/>
            <person name="Ogawara M."/>
            <person name="Yanagawa K."/>
            <person name="Miyazaki J."/>
            <person name="Takai K."/>
        </authorList>
    </citation>
    <scope>NUCLEOTIDE SEQUENCE [LARGE SCALE GENOMIC DNA]</scope>
    <source>
        <strain evidence="1 2">HHB</strain>
    </source>
</reference>
<gene>
    <name evidence="1" type="ORF">MHHB_P0292</name>
</gene>
<comment type="caution">
    <text evidence="1">The sequence shown here is derived from an EMBL/GenBank/DDBJ whole genome shotgun (WGS) entry which is preliminary data.</text>
</comment>
<evidence type="ECO:0000313" key="2">
    <source>
        <dbReference type="Proteomes" id="UP000290527"/>
    </source>
</evidence>
<dbReference type="InterPro" id="IPR036608">
    <property type="entry name" value="MTH777-like_sf"/>
</dbReference>